<proteinExistence type="predicted"/>
<organism evidence="2 3">
    <name type="scientific">Nonomuraea helvata</name>
    <dbReference type="NCBI Taxonomy" id="37484"/>
    <lineage>
        <taxon>Bacteria</taxon>
        <taxon>Bacillati</taxon>
        <taxon>Actinomycetota</taxon>
        <taxon>Actinomycetes</taxon>
        <taxon>Streptosporangiales</taxon>
        <taxon>Streptosporangiaceae</taxon>
        <taxon>Nonomuraea</taxon>
    </lineage>
</organism>
<dbReference type="Proteomes" id="UP001589532">
    <property type="component" value="Unassembled WGS sequence"/>
</dbReference>
<dbReference type="RefSeq" id="WP_345000839.1">
    <property type="nucleotide sequence ID" value="NZ_BAAAXV010000009.1"/>
</dbReference>
<reference evidence="2 3" key="1">
    <citation type="submission" date="2024-09" db="EMBL/GenBank/DDBJ databases">
        <authorList>
            <person name="Sun Q."/>
            <person name="Mori K."/>
        </authorList>
    </citation>
    <scope>NUCLEOTIDE SEQUENCE [LARGE SCALE GENOMIC DNA]</scope>
    <source>
        <strain evidence="2 3">JCM 3143</strain>
    </source>
</reference>
<feature type="chain" id="PRO_5046201219" description="Lipoprotein" evidence="1">
    <location>
        <begin position="29"/>
        <end position="297"/>
    </location>
</feature>
<dbReference type="PROSITE" id="PS51257">
    <property type="entry name" value="PROKAR_LIPOPROTEIN"/>
    <property type="match status" value="1"/>
</dbReference>
<evidence type="ECO:0008006" key="4">
    <source>
        <dbReference type="Google" id="ProtNLM"/>
    </source>
</evidence>
<keyword evidence="1" id="KW-0732">Signal</keyword>
<evidence type="ECO:0000256" key="1">
    <source>
        <dbReference type="SAM" id="SignalP"/>
    </source>
</evidence>
<evidence type="ECO:0000313" key="2">
    <source>
        <dbReference type="EMBL" id="MFB9626625.1"/>
    </source>
</evidence>
<name>A0ABV5S4M7_9ACTN</name>
<comment type="caution">
    <text evidence="2">The sequence shown here is derived from an EMBL/GenBank/DDBJ whole genome shotgun (WGS) entry which is preliminary data.</text>
</comment>
<gene>
    <name evidence="2" type="ORF">ACFFSA_26355</name>
</gene>
<sequence length="297" mass="32728">MLTRLPVTAAALLALAALSGCGSTAETAAPPSAGATATKDKKHQLEAVKADCMKQKGFKYVAFVYQDPPETEESKKRSSGDYQEMRKFREKYGFGVFREFVYPQESKSENATPETNPNGKIQGSLSKAQFKAYEKAMTVCEATSYKHVLGLDVKSEMDYLGQGKKARDRALKSGLNADPQLVELASAMATCLKGKGYTIGDTTPVALSDRGWREFFAQMDKLGRAQRDDVPDVAPPVKEGEIAMSYWPTLTPQQARPYLDKEIKAALDDIECGKDFYPAYKPKESAIQQKVNEQFGM</sequence>
<keyword evidence="3" id="KW-1185">Reference proteome</keyword>
<evidence type="ECO:0000313" key="3">
    <source>
        <dbReference type="Proteomes" id="UP001589532"/>
    </source>
</evidence>
<protein>
    <recommendedName>
        <fullName evidence="4">Lipoprotein</fullName>
    </recommendedName>
</protein>
<feature type="signal peptide" evidence="1">
    <location>
        <begin position="1"/>
        <end position="28"/>
    </location>
</feature>
<dbReference type="EMBL" id="JBHMBW010000023">
    <property type="protein sequence ID" value="MFB9626625.1"/>
    <property type="molecule type" value="Genomic_DNA"/>
</dbReference>
<accession>A0ABV5S4M7</accession>